<proteinExistence type="inferred from homology"/>
<comment type="subcellular location">
    <subcellularLocation>
        <location evidence="1">Golgi apparatus membrane</location>
        <topology evidence="1">Single-pass type II membrane protein</topology>
    </subcellularLocation>
</comment>
<dbReference type="GO" id="GO:0000026">
    <property type="term" value="F:alpha-1,2-mannosyltransferase activity"/>
    <property type="evidence" value="ECO:0007669"/>
    <property type="project" value="TreeGrafter"/>
</dbReference>
<comment type="similarity">
    <text evidence="3">Belongs to the MNN1/MNT family.</text>
</comment>
<dbReference type="EMBL" id="CP000500">
    <property type="protein sequence ID" value="ABN67818.2"/>
    <property type="molecule type" value="Genomic_DNA"/>
</dbReference>
<dbReference type="KEGG" id="pic:PICST_32843"/>
<comment type="pathway">
    <text evidence="2">Protein modification; protein glycosylation.</text>
</comment>
<keyword evidence="10" id="KW-0328">Glycosyltransferase</keyword>
<dbReference type="STRING" id="322104.A3LXK2"/>
<dbReference type="SUPFAM" id="SSF53448">
    <property type="entry name" value="Nucleotide-diphospho-sugar transferases"/>
    <property type="match status" value="1"/>
</dbReference>
<keyword evidence="5" id="KW-0812">Transmembrane</keyword>
<protein>
    <submittedName>
        <fullName evidence="10">Golgi alpha-1,2-mannosyltransferase</fullName>
    </submittedName>
</protein>
<dbReference type="PANTHER" id="PTHR31646">
    <property type="entry name" value="ALPHA-1,2-MANNOSYLTRANSFERASE MNN2"/>
    <property type="match status" value="1"/>
</dbReference>
<keyword evidence="6" id="KW-0735">Signal-anchor</keyword>
<dbReference type="OMA" id="IMFIHAS"/>
<dbReference type="InterPro" id="IPR022751">
    <property type="entry name" value="Alpha_mannosyltransferase"/>
</dbReference>
<dbReference type="PANTHER" id="PTHR31646:SF1">
    <property type="entry name" value="ALPHA-1,2-MANNOSYLTRANSFERASE MNN2"/>
    <property type="match status" value="1"/>
</dbReference>
<name>A3LXK2_PICST</name>
<sequence>MFVHKRRKQLLYISSVLLVLLIFHLISVTLSKDGSVRFVHVPFGSGKDGGHVSAKFLDPELAHERQPKSSENFNVEAYPNSIMGQSTLGIIPVDQTHDFWYKVFNTFKKNKFIFYSNDKNMLHLKDKHEWAYPKEYSERALLDRASMSVHYLNQMKERHSAVLDTLPDHIPQSSYVKGSKGIVYVGGRFYSWLTYLSIKMLRENGSKLPVEVVMPTIEDYEREYEYCEVTLPQVGAKCIVIPTKLGLAVSNEWKFSNFQFKPMAILCSSFEHVLYLDSDNMVVMNPDHLFNSKVYKKHGLVLWSDYWNRTISPYFYQAANIPVDRNRRVRTQQLPLVTPLEPSEEVCFHELDGAIPNYSSESGQILFNKRTHTKAMLMSLYYNIYGREIFYNLFSLGAKGTGDKETFIAGAFAANVKYYQTKSQTRTFGYFSGRLHEMAMGQADPDVDYQLYNKQLSTIKSARKSIRKDAFSQENFLNYLDEKYFGQEASIPLFAVHCNLDKIDPISYMNDHRYNDDNNRIRYRMFGNFQYKIDGEVIDFELKRWSIVMQALCIDQIQFNYFGSSDLDAVCEYISNTVEWLKTPNSTETAIYMSTLPELLV</sequence>
<keyword evidence="7" id="KW-1133">Transmembrane helix</keyword>
<evidence type="ECO:0000256" key="8">
    <source>
        <dbReference type="ARBA" id="ARBA00023034"/>
    </source>
</evidence>
<evidence type="ECO:0000313" key="11">
    <source>
        <dbReference type="Proteomes" id="UP000002258"/>
    </source>
</evidence>
<dbReference type="GO" id="GO:0000139">
    <property type="term" value="C:Golgi membrane"/>
    <property type="evidence" value="ECO:0007669"/>
    <property type="project" value="UniProtKB-SubCell"/>
</dbReference>
<dbReference type="UniPathway" id="UPA00378"/>
<dbReference type="Pfam" id="PF11051">
    <property type="entry name" value="Mannosyl_trans3"/>
    <property type="match status" value="1"/>
</dbReference>
<dbReference type="GeneID" id="4840354"/>
<evidence type="ECO:0000256" key="5">
    <source>
        <dbReference type="ARBA" id="ARBA00022692"/>
    </source>
</evidence>
<keyword evidence="4 10" id="KW-0808">Transferase</keyword>
<evidence type="ECO:0000313" key="10">
    <source>
        <dbReference type="EMBL" id="ABN67818.2"/>
    </source>
</evidence>
<keyword evidence="9" id="KW-0472">Membrane</keyword>
<dbReference type="InParanoid" id="A3LXK2"/>
<keyword evidence="8" id="KW-0333">Golgi apparatus</keyword>
<dbReference type="Proteomes" id="UP000002258">
    <property type="component" value="Chromosome 6"/>
</dbReference>
<dbReference type="HOGENOM" id="CLU_013298_1_2_1"/>
<dbReference type="OrthoDB" id="430354at2759"/>
<organism evidence="10 11">
    <name type="scientific">Scheffersomyces stipitis (strain ATCC 58785 / CBS 6054 / NBRC 10063 / NRRL Y-11545)</name>
    <name type="common">Yeast</name>
    <name type="synonym">Pichia stipitis</name>
    <dbReference type="NCBI Taxonomy" id="322104"/>
    <lineage>
        <taxon>Eukaryota</taxon>
        <taxon>Fungi</taxon>
        <taxon>Dikarya</taxon>
        <taxon>Ascomycota</taxon>
        <taxon>Saccharomycotina</taxon>
        <taxon>Pichiomycetes</taxon>
        <taxon>Debaryomycetaceae</taxon>
        <taxon>Scheffersomyces</taxon>
    </lineage>
</organism>
<reference evidence="10 11" key="1">
    <citation type="journal article" date="2007" name="Nat. Biotechnol.">
        <title>Genome sequence of the lignocellulose-bioconverting and xylose-fermenting yeast Pichia stipitis.</title>
        <authorList>
            <person name="Jeffries T.W."/>
            <person name="Grigoriev I.V."/>
            <person name="Grimwood J."/>
            <person name="Laplaza J.M."/>
            <person name="Aerts A."/>
            <person name="Salamov A."/>
            <person name="Schmutz J."/>
            <person name="Lindquist E."/>
            <person name="Dehal P."/>
            <person name="Shapiro H."/>
            <person name="Jin Y.S."/>
            <person name="Passoth V."/>
            <person name="Richardson P.M."/>
        </authorList>
    </citation>
    <scope>NUCLEOTIDE SEQUENCE [LARGE SCALE GENOMIC DNA]</scope>
    <source>
        <strain evidence="11">ATCC 58785 / CBS 6054 / NBRC 10063 / NRRL Y-11545</strain>
    </source>
</reference>
<dbReference type="AlphaFoldDB" id="A3LXK2"/>
<evidence type="ECO:0000256" key="4">
    <source>
        <dbReference type="ARBA" id="ARBA00022679"/>
    </source>
</evidence>
<dbReference type="InterPro" id="IPR029044">
    <property type="entry name" value="Nucleotide-diphossugar_trans"/>
</dbReference>
<dbReference type="eggNOG" id="ENOG502QW0I">
    <property type="taxonomic scope" value="Eukaryota"/>
</dbReference>
<dbReference type="GO" id="GO:0046354">
    <property type="term" value="P:mannan biosynthetic process"/>
    <property type="evidence" value="ECO:0007669"/>
    <property type="project" value="TreeGrafter"/>
</dbReference>
<evidence type="ECO:0000256" key="7">
    <source>
        <dbReference type="ARBA" id="ARBA00022989"/>
    </source>
</evidence>
<evidence type="ECO:0000256" key="2">
    <source>
        <dbReference type="ARBA" id="ARBA00004922"/>
    </source>
</evidence>
<evidence type="ECO:0000256" key="9">
    <source>
        <dbReference type="ARBA" id="ARBA00023136"/>
    </source>
</evidence>
<dbReference type="RefSeq" id="XP_001385847.2">
    <property type="nucleotide sequence ID" value="XM_001385810.1"/>
</dbReference>
<accession>A3LXK2</accession>
<evidence type="ECO:0000256" key="3">
    <source>
        <dbReference type="ARBA" id="ARBA00009105"/>
    </source>
</evidence>
<evidence type="ECO:0000256" key="1">
    <source>
        <dbReference type="ARBA" id="ARBA00004323"/>
    </source>
</evidence>
<keyword evidence="11" id="KW-1185">Reference proteome</keyword>
<evidence type="ECO:0000256" key="6">
    <source>
        <dbReference type="ARBA" id="ARBA00022968"/>
    </source>
</evidence>
<gene>
    <name evidence="10" type="primary">MNN22</name>
    <name evidence="10" type="ORF">PICST_32843</name>
</gene>